<name>A0AAJ2K2I2_9BACL</name>
<sequence>MSQRNRIIEEIEKIDIPEELRERSIMGVRQAKRELRQTGGVMKITKVAGITAAGLVLAVALGAAASPTFAEVVKSWFSLNKTDEGLKKAADEGFAVPINKQVTDQGITLKVKEAIHDVLRISILYGIEQDGKSMDSDRLFDTFIPNGSEDDPYVNRYEIVDSEGKVLPLRLQQTHAGNDRILILSLDDLVPGQEISDMSDLPNQITVRFDINQIGKTRGKWHLDVPIDLMKAKSSSTIVPLNKRYESQMGFSVDVNQLRHGPSKSELLLQVNETQAWRSAQKTDPMFRYEIKDGKGDIVAAYDGLVRRELAIGNKNVLQQSLHGQGTLGHMRYRHAFVPFEETKDLTLEMKAIYTQERFSKGDSIALDPAALMKEPLRKEVKGKSIVFKARMKTEEVPEQLKDGYKAFQGKGWILEADQQLGSDTLDLEWRMMDKQGKEIRAESATELEQNSQGKYRNRTLFFFEGQSEIPGSLNVSLESWTKKTPISWSIPLVPSAEPLPPGYDEPIYEKTVAELKPEIVSKAEQAMHDLAPNRPAELYGVADYSDRWFLYAKDNGESFVIMLKEAAEPITVQRAVPYHELNDKLRQTVEDTLRQMKPEQPVAFSDAVRVKSKELNSWSFHNDQASITIDAVTGQVEMAELRYEHGSFNEKAKAAAEKAYPLFTEGKALRSTTMMQRMTPTEHVWEIGRDRNLFARVGVRTNRVWSVQQSYKDDYPGDEQAVRKKYATLLYTPEQAISKVDSTVKQVFGIDMEGYDVSVKLNEYTFTKKGSMTMKGTVNAKGEFWKLELIPVEGIQD</sequence>
<dbReference type="Pfam" id="PF13786">
    <property type="entry name" value="DUF4179"/>
    <property type="match status" value="1"/>
</dbReference>
<keyword evidence="4" id="KW-1185">Reference proteome</keyword>
<keyword evidence="1" id="KW-0472">Membrane</keyword>
<dbReference type="Proteomes" id="UP001250538">
    <property type="component" value="Unassembled WGS sequence"/>
</dbReference>
<keyword evidence="1" id="KW-0812">Transmembrane</keyword>
<dbReference type="EMBL" id="JAVYAA010000005">
    <property type="protein sequence ID" value="MDT8978608.1"/>
    <property type="molecule type" value="Genomic_DNA"/>
</dbReference>
<reference evidence="4" key="1">
    <citation type="submission" date="2023-09" db="EMBL/GenBank/DDBJ databases">
        <title>Paenibacillus sp. chi10 Genome sequencing and assembly.</title>
        <authorList>
            <person name="Kim I."/>
        </authorList>
    </citation>
    <scope>NUCLEOTIDE SEQUENCE [LARGE SCALE GENOMIC DNA]</scope>
    <source>
        <strain evidence="4">chi10</strain>
    </source>
</reference>
<accession>A0AAJ2K2I2</accession>
<organism evidence="3 4">
    <name type="scientific">Paenibacillus suaedae</name>
    <dbReference type="NCBI Taxonomy" id="3077233"/>
    <lineage>
        <taxon>Bacteria</taxon>
        <taxon>Bacillati</taxon>
        <taxon>Bacillota</taxon>
        <taxon>Bacilli</taxon>
        <taxon>Bacillales</taxon>
        <taxon>Paenibacillaceae</taxon>
        <taxon>Paenibacillus</taxon>
    </lineage>
</organism>
<evidence type="ECO:0000313" key="4">
    <source>
        <dbReference type="Proteomes" id="UP001250538"/>
    </source>
</evidence>
<feature type="domain" description="DUF4179" evidence="2">
    <location>
        <begin position="43"/>
        <end position="128"/>
    </location>
</feature>
<evidence type="ECO:0000313" key="3">
    <source>
        <dbReference type="EMBL" id="MDT8978608.1"/>
    </source>
</evidence>
<feature type="transmembrane region" description="Helical" evidence="1">
    <location>
        <begin position="44"/>
        <end position="65"/>
    </location>
</feature>
<proteinExistence type="predicted"/>
<dbReference type="Gene3D" id="2.60.40.1630">
    <property type="entry name" value="bacillus anthracis domain"/>
    <property type="match status" value="1"/>
</dbReference>
<dbReference type="AlphaFoldDB" id="A0AAJ2K2I2"/>
<keyword evidence="1" id="KW-1133">Transmembrane helix</keyword>
<dbReference type="RefSeq" id="WP_315746548.1">
    <property type="nucleotide sequence ID" value="NZ_JAVYAA010000005.1"/>
</dbReference>
<evidence type="ECO:0000256" key="1">
    <source>
        <dbReference type="SAM" id="Phobius"/>
    </source>
</evidence>
<protein>
    <submittedName>
        <fullName evidence="3">DUF4179 domain-containing protein</fullName>
    </submittedName>
</protein>
<evidence type="ECO:0000259" key="2">
    <source>
        <dbReference type="Pfam" id="PF13786"/>
    </source>
</evidence>
<comment type="caution">
    <text evidence="3">The sequence shown here is derived from an EMBL/GenBank/DDBJ whole genome shotgun (WGS) entry which is preliminary data.</text>
</comment>
<dbReference type="InterPro" id="IPR025436">
    <property type="entry name" value="DUF4179"/>
</dbReference>
<gene>
    <name evidence="3" type="ORF">RQP50_20450</name>
</gene>